<feature type="transmembrane region" description="Helical" evidence="1">
    <location>
        <begin position="134"/>
        <end position="159"/>
    </location>
</feature>
<reference evidence="2 3" key="1">
    <citation type="submission" date="2019-06" db="EMBL/GenBank/DDBJ databases">
        <title>Sequencing the genomes of 1000 actinobacteria strains.</title>
        <authorList>
            <person name="Klenk H.-P."/>
        </authorList>
    </citation>
    <scope>NUCLEOTIDE SEQUENCE [LARGE SCALE GENOMIC DNA]</scope>
    <source>
        <strain evidence="2 3">DSM 45015</strain>
    </source>
</reference>
<evidence type="ECO:0000256" key="1">
    <source>
        <dbReference type="SAM" id="Phobius"/>
    </source>
</evidence>
<sequence>MPDQQTLLHCLHHTLQGTSYSVEATRDGARAWGTLDHATGLAANRAMVAVEMELDAEAGTARIIERVHSGQRTPVGQEHAFDRGAGSYKKVVWQPGERKQRLDAGDLRSRVVTAVRQAGWQPLEDPVAGVAGRIGLVVGLFAAGLTVLALLVSGALSLLS</sequence>
<keyword evidence="1" id="KW-0472">Membrane</keyword>
<dbReference type="Proteomes" id="UP000317422">
    <property type="component" value="Unassembled WGS sequence"/>
</dbReference>
<keyword evidence="1" id="KW-1133">Transmembrane helix</keyword>
<evidence type="ECO:0000313" key="3">
    <source>
        <dbReference type="Proteomes" id="UP000317422"/>
    </source>
</evidence>
<keyword evidence="1" id="KW-0812">Transmembrane</keyword>
<comment type="caution">
    <text evidence="2">The sequence shown here is derived from an EMBL/GenBank/DDBJ whole genome shotgun (WGS) entry which is preliminary data.</text>
</comment>
<accession>A0A543NIU5</accession>
<dbReference type="RefSeq" id="WP_141923342.1">
    <property type="nucleotide sequence ID" value="NZ_VFQC01000001.1"/>
</dbReference>
<protein>
    <submittedName>
        <fullName evidence="2">Uncharacterized protein</fullName>
    </submittedName>
</protein>
<dbReference type="EMBL" id="VFQC01000001">
    <property type="protein sequence ID" value="TQN31765.1"/>
    <property type="molecule type" value="Genomic_DNA"/>
</dbReference>
<name>A0A543NIU5_9ACTN</name>
<dbReference type="AlphaFoldDB" id="A0A543NIU5"/>
<evidence type="ECO:0000313" key="2">
    <source>
        <dbReference type="EMBL" id="TQN31765.1"/>
    </source>
</evidence>
<proteinExistence type="predicted"/>
<gene>
    <name evidence="2" type="ORF">FHX37_1686</name>
</gene>
<keyword evidence="3" id="KW-1185">Reference proteome</keyword>
<organism evidence="2 3">
    <name type="scientific">Haloactinospora alba</name>
    <dbReference type="NCBI Taxonomy" id="405555"/>
    <lineage>
        <taxon>Bacteria</taxon>
        <taxon>Bacillati</taxon>
        <taxon>Actinomycetota</taxon>
        <taxon>Actinomycetes</taxon>
        <taxon>Streptosporangiales</taxon>
        <taxon>Nocardiopsidaceae</taxon>
        <taxon>Haloactinospora</taxon>
    </lineage>
</organism>